<dbReference type="AlphaFoldDB" id="A0A8B7Z7T8"/>
<keyword evidence="5" id="KW-1185">Reference proteome</keyword>
<evidence type="ECO:0000313" key="6">
    <source>
        <dbReference type="RefSeq" id="XP_022100860.1"/>
    </source>
</evidence>
<name>A0A8B7Z7T8_ACAPL</name>
<dbReference type="GO" id="GO:0003735">
    <property type="term" value="F:structural constituent of ribosome"/>
    <property type="evidence" value="ECO:0007669"/>
    <property type="project" value="InterPro"/>
</dbReference>
<evidence type="ECO:0000313" key="5">
    <source>
        <dbReference type="Proteomes" id="UP000694845"/>
    </source>
</evidence>
<proteinExistence type="predicted"/>
<evidence type="ECO:0000256" key="3">
    <source>
        <dbReference type="ARBA" id="ARBA00023128"/>
    </source>
</evidence>
<sequence>MAAFMWRRAFPLLRRVSRFSLHNSCQSTRRLYSAGDTNTEKQLEVRKATYPLIIPPVYAKTAEAEEYRKKLIIQRINDKPTATEMIHELRLAGDYPHLRDSQIDQDVQVQSFWKREETRFQFTGNPLFLIRTKDPLPEFISKEDELSVGEVPLWSYAPENVSVFKQHINPVCFPGFKTGNPFTYGHTQIYTSTFSRTRCAKDQILEEVLQGFGMSSSFGWLNGLALYQMNNPYRDLKHPMTCQTIVTNGCQFSFFCYQLNTMGLSSQSADNPLRNVCWYSPDMKLYGDIQDGRIIDFNNDVLKLVIAFLLNRTCPLEE</sequence>
<dbReference type="PANTHER" id="PTHR13014:SF3">
    <property type="entry name" value="LARGE RIBOSOMAL SUBUNIT PROTEIN ML65"/>
    <property type="match status" value="1"/>
</dbReference>
<dbReference type="GO" id="GO:0006412">
    <property type="term" value="P:translation"/>
    <property type="evidence" value="ECO:0007669"/>
    <property type="project" value="InterPro"/>
</dbReference>
<evidence type="ECO:0000256" key="1">
    <source>
        <dbReference type="ARBA" id="ARBA00004173"/>
    </source>
</evidence>
<reference evidence="6" key="1">
    <citation type="submission" date="2025-08" db="UniProtKB">
        <authorList>
            <consortium name="RefSeq"/>
        </authorList>
    </citation>
    <scope>IDENTIFICATION</scope>
</reference>
<dbReference type="InterPro" id="IPR010793">
    <property type="entry name" value="Ribosomal_mL37/mL65"/>
</dbReference>
<dbReference type="PANTHER" id="PTHR13014">
    <property type="entry name" value="MITOCHONDRIAL 28S RIBOSOMAL PROTEIN S30/P52 PRO-APOTOTIC PROTEIN"/>
    <property type="match status" value="1"/>
</dbReference>
<dbReference type="RefSeq" id="XP_022100860.1">
    <property type="nucleotide sequence ID" value="XM_022245168.1"/>
</dbReference>
<comment type="subcellular location">
    <subcellularLocation>
        <location evidence="1">Mitochondrion</location>
    </subcellularLocation>
</comment>
<accession>A0A8B7Z7T8</accession>
<dbReference type="GeneID" id="110984723"/>
<gene>
    <name evidence="6" type="primary">LOC110984723</name>
</gene>
<dbReference type="GO" id="GO:0005762">
    <property type="term" value="C:mitochondrial large ribosomal subunit"/>
    <property type="evidence" value="ECO:0007669"/>
    <property type="project" value="TreeGrafter"/>
</dbReference>
<dbReference type="Proteomes" id="UP000694845">
    <property type="component" value="Unplaced"/>
</dbReference>
<protein>
    <submittedName>
        <fullName evidence="6">28S ribosomal protein S30, mitochondrial-like isoform X2</fullName>
    </submittedName>
</protein>
<keyword evidence="4" id="KW-0687">Ribonucleoprotein</keyword>
<keyword evidence="2" id="KW-0689">Ribosomal protein</keyword>
<dbReference type="CTD" id="10884"/>
<dbReference type="Pfam" id="PF07147">
    <property type="entry name" value="PDCD9"/>
    <property type="match status" value="1"/>
</dbReference>
<evidence type="ECO:0000256" key="2">
    <source>
        <dbReference type="ARBA" id="ARBA00022980"/>
    </source>
</evidence>
<dbReference type="InterPro" id="IPR039982">
    <property type="entry name" value="Ribosomal_mL65"/>
</dbReference>
<evidence type="ECO:0000256" key="4">
    <source>
        <dbReference type="ARBA" id="ARBA00023274"/>
    </source>
</evidence>
<dbReference type="OrthoDB" id="6041973at2759"/>
<keyword evidence="3" id="KW-0496">Mitochondrion</keyword>
<organism evidence="5 6">
    <name type="scientific">Acanthaster planci</name>
    <name type="common">Crown-of-thorns starfish</name>
    <dbReference type="NCBI Taxonomy" id="133434"/>
    <lineage>
        <taxon>Eukaryota</taxon>
        <taxon>Metazoa</taxon>
        <taxon>Echinodermata</taxon>
        <taxon>Eleutherozoa</taxon>
        <taxon>Asterozoa</taxon>
        <taxon>Asteroidea</taxon>
        <taxon>Valvatacea</taxon>
        <taxon>Valvatida</taxon>
        <taxon>Acanthasteridae</taxon>
        <taxon>Acanthaster</taxon>
    </lineage>
</organism>